<dbReference type="Proteomes" id="UP001500618">
    <property type="component" value="Unassembled WGS sequence"/>
</dbReference>
<name>A0ABP4V370_9ACTN</name>
<proteinExistence type="predicted"/>
<sequence>MFRVQASTLEAYFAADPARESDLRAADSLIRAAAPGLARGVSAARRPAVRGCR</sequence>
<evidence type="ECO:0008006" key="3">
    <source>
        <dbReference type="Google" id="ProtNLM"/>
    </source>
</evidence>
<evidence type="ECO:0000313" key="1">
    <source>
        <dbReference type="EMBL" id="GAA1716723.1"/>
    </source>
</evidence>
<organism evidence="1 2">
    <name type="scientific">Fodinicola feengrottensis</name>
    <dbReference type="NCBI Taxonomy" id="435914"/>
    <lineage>
        <taxon>Bacteria</taxon>
        <taxon>Bacillati</taxon>
        <taxon>Actinomycetota</taxon>
        <taxon>Actinomycetes</taxon>
        <taxon>Mycobacteriales</taxon>
        <taxon>Fodinicola</taxon>
    </lineage>
</organism>
<evidence type="ECO:0000313" key="2">
    <source>
        <dbReference type="Proteomes" id="UP001500618"/>
    </source>
</evidence>
<reference evidence="2" key="1">
    <citation type="journal article" date="2019" name="Int. J. Syst. Evol. Microbiol.">
        <title>The Global Catalogue of Microorganisms (GCM) 10K type strain sequencing project: providing services to taxonomists for standard genome sequencing and annotation.</title>
        <authorList>
            <consortium name="The Broad Institute Genomics Platform"/>
            <consortium name="The Broad Institute Genome Sequencing Center for Infectious Disease"/>
            <person name="Wu L."/>
            <person name="Ma J."/>
        </authorList>
    </citation>
    <scope>NUCLEOTIDE SEQUENCE [LARGE SCALE GENOMIC DNA]</scope>
    <source>
        <strain evidence="2">JCM 14718</strain>
    </source>
</reference>
<gene>
    <name evidence="1" type="ORF">GCM10009765_76690</name>
</gene>
<dbReference type="RefSeq" id="WP_163568697.1">
    <property type="nucleotide sequence ID" value="NZ_BAAANY010000041.1"/>
</dbReference>
<dbReference type="EMBL" id="BAAANY010000041">
    <property type="protein sequence ID" value="GAA1716723.1"/>
    <property type="molecule type" value="Genomic_DNA"/>
</dbReference>
<keyword evidence="2" id="KW-1185">Reference proteome</keyword>
<accession>A0ABP4V370</accession>
<protein>
    <recommendedName>
        <fullName evidence="3">Type II toxin-antitoxin system RelE/ParE family toxin</fullName>
    </recommendedName>
</protein>
<comment type="caution">
    <text evidence="1">The sequence shown here is derived from an EMBL/GenBank/DDBJ whole genome shotgun (WGS) entry which is preliminary data.</text>
</comment>